<evidence type="ECO:0000256" key="2">
    <source>
        <dbReference type="ARBA" id="ARBA00022832"/>
    </source>
</evidence>
<dbReference type="InterPro" id="IPR000873">
    <property type="entry name" value="AMP-dep_synth/lig_dom"/>
</dbReference>
<sequence>MRSYELPSLIESATHENITDLLLNRVKKTPNIPLFAIEKTTGVWTNVSAKDFLEQVEDLAKGFIAAGIRPGEAVAIMSRTRYEWALVDYALWFAGAVSVPIYETSAPAQIEWVLSDSNSVALFVETSEHQKRFEVIKDSVPSVKQVWKFDDDPLVKLVALGKDVSNEQLEQARRSQNLDSLATIIYTSGTTGKPKGCELLHRGFVDLSKNAMLELPEVVQEGKATVLFLPLAHVYARFISILCVHAGIKVGHQPDTTTVAASMQSFHPDFLLAVPRVFEKVYNSAEQKAEAGGKGKIFRKAVQVAIDYSRAQDTKSGPSLLLKLEHKVFDALVYKKLRAAMGGQVKYAVSGGAPLGERLGHFFRSIGLVVLEGYGLTETSAPAMIGRPSDAKIGKVGRVLPGCAVRIADDGEILLKGSNVLRGYWKNEEATRAAIQDGWFRTGDIGELDEEGFITITGRKKELIVTAGGKNVAPTALEDPLRASPIIGQAVVIGDQRPFVAALLSLDPEMMPVWLANNGQPSDLTLSQAAKNPRVLQELQKAVDEVNATVSNAEAIKKFEVIDSELSEKSGHLTPSMKIKREAISRDFSPLIDKIYGGAPTTSDAINLPG</sequence>
<dbReference type="SUPFAM" id="SSF56801">
    <property type="entry name" value="Acetyl-CoA synthetase-like"/>
    <property type="match status" value="1"/>
</dbReference>
<protein>
    <submittedName>
        <fullName evidence="5">Unannotated protein</fullName>
    </submittedName>
</protein>
<evidence type="ECO:0000313" key="5">
    <source>
        <dbReference type="EMBL" id="CAB4553234.1"/>
    </source>
</evidence>
<feature type="domain" description="AMP-dependent synthetase/ligase" evidence="4">
    <location>
        <begin position="26"/>
        <end position="425"/>
    </location>
</feature>
<dbReference type="EMBL" id="CAEZSX010000051">
    <property type="protein sequence ID" value="CAB4553234.1"/>
    <property type="molecule type" value="Genomic_DNA"/>
</dbReference>
<accession>A0A6J6CQ06</accession>
<proteinExistence type="predicted"/>
<dbReference type="CDD" id="cd05907">
    <property type="entry name" value="VL_LC_FACS_like"/>
    <property type="match status" value="1"/>
</dbReference>
<evidence type="ECO:0000256" key="3">
    <source>
        <dbReference type="ARBA" id="ARBA00023098"/>
    </source>
</evidence>
<dbReference type="InterPro" id="IPR020845">
    <property type="entry name" value="AMP-binding_CS"/>
</dbReference>
<dbReference type="PANTHER" id="PTHR43272:SF32">
    <property type="entry name" value="AMP-DEPENDENT SYNTHETASE_LIGASE DOMAIN-CONTAINING PROTEIN"/>
    <property type="match status" value="1"/>
</dbReference>
<dbReference type="GO" id="GO:0016020">
    <property type="term" value="C:membrane"/>
    <property type="evidence" value="ECO:0007669"/>
    <property type="project" value="TreeGrafter"/>
</dbReference>
<keyword evidence="3" id="KW-0443">Lipid metabolism</keyword>
<dbReference type="GO" id="GO:0004467">
    <property type="term" value="F:long-chain fatty acid-CoA ligase activity"/>
    <property type="evidence" value="ECO:0007669"/>
    <property type="project" value="TreeGrafter"/>
</dbReference>
<dbReference type="Gene3D" id="3.40.50.12780">
    <property type="entry name" value="N-terminal domain of ligase-like"/>
    <property type="match status" value="1"/>
</dbReference>
<dbReference type="GO" id="GO:0005783">
    <property type="term" value="C:endoplasmic reticulum"/>
    <property type="evidence" value="ECO:0007669"/>
    <property type="project" value="TreeGrafter"/>
</dbReference>
<name>A0A6J6CQ06_9ZZZZ</name>
<evidence type="ECO:0000256" key="1">
    <source>
        <dbReference type="ARBA" id="ARBA00022598"/>
    </source>
</evidence>
<dbReference type="Pfam" id="PF23562">
    <property type="entry name" value="AMP-binding_C_3"/>
    <property type="match status" value="1"/>
</dbReference>
<dbReference type="PANTHER" id="PTHR43272">
    <property type="entry name" value="LONG-CHAIN-FATTY-ACID--COA LIGASE"/>
    <property type="match status" value="1"/>
</dbReference>
<organism evidence="5">
    <name type="scientific">freshwater metagenome</name>
    <dbReference type="NCBI Taxonomy" id="449393"/>
    <lineage>
        <taxon>unclassified sequences</taxon>
        <taxon>metagenomes</taxon>
        <taxon>ecological metagenomes</taxon>
    </lineage>
</organism>
<reference evidence="5" key="1">
    <citation type="submission" date="2020-05" db="EMBL/GenBank/DDBJ databases">
        <authorList>
            <person name="Chiriac C."/>
            <person name="Salcher M."/>
            <person name="Ghai R."/>
            <person name="Kavagutti S V."/>
        </authorList>
    </citation>
    <scope>NUCLEOTIDE SEQUENCE</scope>
</reference>
<dbReference type="InterPro" id="IPR042099">
    <property type="entry name" value="ANL_N_sf"/>
</dbReference>
<dbReference type="AlphaFoldDB" id="A0A6J6CQ06"/>
<evidence type="ECO:0000259" key="4">
    <source>
        <dbReference type="Pfam" id="PF00501"/>
    </source>
</evidence>
<gene>
    <name evidence="5" type="ORF">UFOPK1537_00448</name>
</gene>
<dbReference type="Pfam" id="PF00501">
    <property type="entry name" value="AMP-binding"/>
    <property type="match status" value="1"/>
</dbReference>
<keyword evidence="2" id="KW-0276">Fatty acid metabolism</keyword>
<dbReference type="PROSITE" id="PS00455">
    <property type="entry name" value="AMP_BINDING"/>
    <property type="match status" value="1"/>
</dbReference>
<keyword evidence="1" id="KW-0436">Ligase</keyword>